<keyword evidence="8" id="KW-0548">Nucleotidyltransferase</keyword>
<dbReference type="Proteomes" id="UP000315637">
    <property type="component" value="Segment"/>
</dbReference>
<comment type="catalytic activity">
    <reaction evidence="11">
        <text>RNA(n) + a ribonucleoside 5'-triphosphate = RNA(n+1) + diphosphate</text>
        <dbReference type="Rhea" id="RHEA:21248"/>
        <dbReference type="Rhea" id="RHEA-COMP:14527"/>
        <dbReference type="Rhea" id="RHEA-COMP:17342"/>
        <dbReference type="ChEBI" id="CHEBI:33019"/>
        <dbReference type="ChEBI" id="CHEBI:61557"/>
        <dbReference type="ChEBI" id="CHEBI:140395"/>
        <dbReference type="EC" id="2.7.7.6"/>
    </reaction>
</comment>
<evidence type="ECO:0000313" key="17">
    <source>
        <dbReference type="EMBL" id="AYO89084.1"/>
    </source>
</evidence>
<evidence type="ECO:0000313" key="13">
    <source>
        <dbReference type="EMBL" id="AYO87696.1"/>
    </source>
</evidence>
<keyword evidence="7" id="KW-0808">Transferase</keyword>
<organismHost>
    <name type="scientific">Homo sapiens</name>
    <name type="common">Human</name>
    <dbReference type="NCBI Taxonomy" id="9606"/>
</organismHost>
<gene>
    <name evidence="12" type="primary">MC061R</name>
</gene>
<dbReference type="EMBL" id="MH320551">
    <property type="protein sequence ID" value="AYO88206.1"/>
    <property type="molecule type" value="Genomic_DNA"/>
</dbReference>
<proteinExistence type="inferred from homology"/>
<dbReference type="GO" id="GO:0003899">
    <property type="term" value="F:DNA-directed RNA polymerase activity"/>
    <property type="evidence" value="ECO:0007669"/>
    <property type="project" value="UniProtKB-EC"/>
</dbReference>
<dbReference type="InterPro" id="IPR008448">
    <property type="entry name" value="RNA_pol_7kDa_chordopoxvir"/>
</dbReference>
<keyword evidence="5" id="KW-0240">DNA-directed RNA polymerase</keyword>
<evidence type="ECO:0000256" key="5">
    <source>
        <dbReference type="ARBA" id="ARBA00022478"/>
    </source>
</evidence>
<name>A0A1S7DLP6_MCV2</name>
<keyword evidence="9" id="KW-0946">Virion</keyword>
<evidence type="ECO:0000256" key="7">
    <source>
        <dbReference type="ARBA" id="ARBA00022679"/>
    </source>
</evidence>
<evidence type="ECO:0000256" key="11">
    <source>
        <dbReference type="ARBA" id="ARBA00048552"/>
    </source>
</evidence>
<dbReference type="Proteomes" id="UP000320816">
    <property type="component" value="Segment"/>
</dbReference>
<dbReference type="GO" id="GO:0044423">
    <property type="term" value="C:virion component"/>
    <property type="evidence" value="ECO:0007669"/>
    <property type="project" value="UniProtKB-KW"/>
</dbReference>
<evidence type="ECO:0000256" key="10">
    <source>
        <dbReference type="ARBA" id="ARBA00023163"/>
    </source>
</evidence>
<organism evidence="12">
    <name type="scientific">Molluscum contagiosum virus subtype 2</name>
    <name type="common">MOCV</name>
    <name type="synonym">MCVII</name>
    <dbReference type="NCBI Taxonomy" id="10281"/>
    <lineage>
        <taxon>Viruses</taxon>
        <taxon>Varidnaviria</taxon>
        <taxon>Bamfordvirae</taxon>
        <taxon>Nucleocytoviricota</taxon>
        <taxon>Pokkesviricetes</taxon>
        <taxon>Chitovirales</taxon>
        <taxon>Poxviridae</taxon>
        <taxon>Chordopoxvirinae</taxon>
        <taxon>Molluscipoxvirus</taxon>
        <taxon>Molluscipoxvirus molluscum</taxon>
        <taxon>Molluscum contagiosum virus</taxon>
    </lineage>
</organism>
<comment type="subcellular location">
    <subcellularLocation>
        <location evidence="1">Virion</location>
    </subcellularLocation>
</comment>
<keyword evidence="10" id="KW-0804">Transcription</keyword>
<evidence type="ECO:0000256" key="6">
    <source>
        <dbReference type="ARBA" id="ARBA00022518"/>
    </source>
</evidence>
<evidence type="ECO:0000256" key="1">
    <source>
        <dbReference type="ARBA" id="ARBA00004328"/>
    </source>
</evidence>
<evidence type="ECO:0000313" key="15">
    <source>
        <dbReference type="EMBL" id="AYO88036.1"/>
    </source>
</evidence>
<protein>
    <recommendedName>
        <fullName evidence="4">DNA-directed RNA polymerase 7 kDa subunit</fullName>
        <ecNumber evidence="3">2.7.7.6</ecNumber>
    </recommendedName>
</protein>
<evidence type="ECO:0000256" key="3">
    <source>
        <dbReference type="ARBA" id="ARBA00012418"/>
    </source>
</evidence>
<dbReference type="GO" id="GO:0003677">
    <property type="term" value="F:DNA binding"/>
    <property type="evidence" value="ECO:0007669"/>
    <property type="project" value="InterPro"/>
</dbReference>
<dbReference type="EMBL" id="MH320549">
    <property type="protein sequence ID" value="AYO87866.1"/>
    <property type="molecule type" value="Genomic_DNA"/>
</dbReference>
<dbReference type="EMBL" id="KY040274">
    <property type="protein sequence ID" value="AQY16634.1"/>
    <property type="molecule type" value="Genomic_DNA"/>
</dbReference>
<evidence type="ECO:0000256" key="8">
    <source>
        <dbReference type="ARBA" id="ARBA00022695"/>
    </source>
</evidence>
<dbReference type="Proteomes" id="UP000320664">
    <property type="component" value="Segment"/>
</dbReference>
<dbReference type="Proteomes" id="UP000319755">
    <property type="component" value="Genome"/>
</dbReference>
<reference evidence="13" key="2">
    <citation type="journal article" date="2018" name="Viruses">
        <title>New Insights into the Evolutionary and Genomic Landscape of Molluscum Contagiosum Virus (MCV) based on Nine MCV1 and Six MCV2 Complete Genome Sequences.</title>
        <authorList>
            <person name="Zorec T."/>
            <person name="Kutnjak D."/>
            <person name="Hosnjak L."/>
            <person name="Kusar B."/>
            <person name="Trcko K."/>
            <person name="Kocjan B."/>
            <person name="Li Y."/>
            <person name="Krizmaric M."/>
            <person name="Miljkovic J."/>
            <person name="Ravnikar M."/>
            <person name="Poljak M."/>
        </authorList>
    </citation>
    <scope>NUCLEOTIDE SEQUENCE [LARGE SCALE GENOMIC DNA]</scope>
    <source>
        <strain evidence="13">MCV2_MB98</strain>
        <strain evidence="14">MCV2_MC313</strain>
        <strain evidence="15">MCV2_MC316</strain>
        <strain evidence="16">MCV2_MC332</strain>
        <strain evidence="17">MCV2_MC515</strain>
    </source>
</reference>
<dbReference type="GO" id="GO:0006351">
    <property type="term" value="P:DNA-templated transcription"/>
    <property type="evidence" value="ECO:0007669"/>
    <property type="project" value="InterPro"/>
</dbReference>
<dbReference type="EC" id="2.7.7.6" evidence="3"/>
<evidence type="ECO:0000313" key="16">
    <source>
        <dbReference type="EMBL" id="AYO88206.1"/>
    </source>
</evidence>
<evidence type="ECO:0000313" key="14">
    <source>
        <dbReference type="EMBL" id="AYO87866.1"/>
    </source>
</evidence>
<dbReference type="EMBL" id="MH320548">
    <property type="protein sequence ID" value="AYO87696.1"/>
    <property type="molecule type" value="Genomic_DNA"/>
</dbReference>
<comment type="similarity">
    <text evidence="2">Belongs to the poxviridae DNA-directed RNA polymerase 7 kDa subunit family.</text>
</comment>
<evidence type="ECO:0000313" key="12">
    <source>
        <dbReference type="EMBL" id="AQY16634.1"/>
    </source>
</evidence>
<reference evidence="13" key="3">
    <citation type="submission" date="2018-05" db="EMBL/GenBank/DDBJ databases">
        <authorList>
            <person name="Zorec T.M."/>
            <person name="Hosnjak L."/>
            <person name="Kutnjak D."/>
            <person name="Kusar B."/>
            <person name="Trcko K."/>
            <person name="Kocjan B.J."/>
            <person name="Li Y."/>
            <person name="Krizmaric M."/>
            <person name="Miljkovic J."/>
            <person name="Ravnikar M."/>
            <person name="Poljak M."/>
        </authorList>
    </citation>
    <scope>NUCLEOTIDE SEQUENCE</scope>
    <source>
        <strain evidence="13">MCV2_MB98</strain>
        <strain evidence="14">MCV2_MC313</strain>
        <strain evidence="15">MCV2_MC316</strain>
        <strain evidence="16">MCV2_MC332</strain>
        <strain evidence="17">MCV2_MC515</strain>
    </source>
</reference>
<evidence type="ECO:0000256" key="4">
    <source>
        <dbReference type="ARBA" id="ARBA00020349"/>
    </source>
</evidence>
<dbReference type="EMBL" id="MH320556">
    <property type="protein sequence ID" value="AYO89084.1"/>
    <property type="molecule type" value="Genomic_DNA"/>
</dbReference>
<dbReference type="Proteomes" id="UP000317891">
    <property type="component" value="Segment"/>
</dbReference>
<evidence type="ECO:0000256" key="9">
    <source>
        <dbReference type="ARBA" id="ARBA00022844"/>
    </source>
</evidence>
<sequence>MVFALVCASCGRDLSEVRYRLLIERQKLSEVLRNLTHMCCRLKLATQIEPYRNLTVQPLLDIN</sequence>
<accession>A0A1S7DLP6</accession>
<dbReference type="Pfam" id="PF05864">
    <property type="entry name" value="Chordopox_RPO7"/>
    <property type="match status" value="1"/>
</dbReference>
<dbReference type="Proteomes" id="UP000317568">
    <property type="component" value="Genome"/>
</dbReference>
<keyword evidence="6" id="KW-0244">Early protein</keyword>
<dbReference type="EMBL" id="MH320550">
    <property type="protein sequence ID" value="AYO88036.1"/>
    <property type="molecule type" value="Genomic_DNA"/>
</dbReference>
<reference evidence="12" key="1">
    <citation type="journal article" date="2017" name="J. Gen. Virol.">
        <title>Recombination events and variability among full-length genomes of co-circulating molluscum contagiosum virus subtypes 1 and 2.</title>
        <authorList>
            <person name="Lopez-Bueno A."/>
            <person name="Parras-Molto M."/>
            <person name="Lopez-Barrantes O."/>
            <person name="Belda S."/>
            <person name="Alejo A."/>
        </authorList>
    </citation>
    <scope>NUCLEOTIDE SEQUENCE</scope>
    <source>
        <strain evidence="12">Madrid 2016_1</strain>
    </source>
</reference>
<evidence type="ECO:0000256" key="2">
    <source>
        <dbReference type="ARBA" id="ARBA00007961"/>
    </source>
</evidence>
<dbReference type="GO" id="GO:0000428">
    <property type="term" value="C:DNA-directed RNA polymerase complex"/>
    <property type="evidence" value="ECO:0007669"/>
    <property type="project" value="UniProtKB-KW"/>
</dbReference>